<dbReference type="SUPFAM" id="SSF46689">
    <property type="entry name" value="Homeodomain-like"/>
    <property type="match status" value="1"/>
</dbReference>
<keyword evidence="7" id="KW-1185">Reference proteome</keyword>
<keyword evidence="1" id="KW-0805">Transcription regulation</keyword>
<evidence type="ECO:0000256" key="2">
    <source>
        <dbReference type="ARBA" id="ARBA00023125"/>
    </source>
</evidence>
<dbReference type="Gene3D" id="1.10.10.60">
    <property type="entry name" value="Homeodomain-like"/>
    <property type="match status" value="1"/>
</dbReference>
<feature type="transmembrane region" description="Helical" evidence="4">
    <location>
        <begin position="129"/>
        <end position="148"/>
    </location>
</feature>
<organism evidence="6 7">
    <name type="scientific">Pedobacter albus</name>
    <dbReference type="NCBI Taxonomy" id="3113905"/>
    <lineage>
        <taxon>Bacteria</taxon>
        <taxon>Pseudomonadati</taxon>
        <taxon>Bacteroidota</taxon>
        <taxon>Sphingobacteriia</taxon>
        <taxon>Sphingobacteriales</taxon>
        <taxon>Sphingobacteriaceae</taxon>
        <taxon>Pedobacter</taxon>
    </lineage>
</organism>
<protein>
    <submittedName>
        <fullName evidence="6">AraC family transcriptional regulator</fullName>
    </submittedName>
</protein>
<keyword evidence="4" id="KW-0472">Membrane</keyword>
<keyword evidence="4" id="KW-1133">Transmembrane helix</keyword>
<dbReference type="EMBL" id="JAZDQT010000001">
    <property type="protein sequence ID" value="MEE1944581.1"/>
    <property type="molecule type" value="Genomic_DNA"/>
</dbReference>
<dbReference type="RefSeq" id="WP_330106949.1">
    <property type="nucleotide sequence ID" value="NZ_JAZDQT010000001.1"/>
</dbReference>
<feature type="domain" description="HTH araC/xylS-type" evidence="5">
    <location>
        <begin position="217"/>
        <end position="317"/>
    </location>
</feature>
<reference evidence="6 7" key="1">
    <citation type="submission" date="2024-01" db="EMBL/GenBank/DDBJ databases">
        <title>Pedobacter sp. nov., isolated from fresh soil.</title>
        <authorList>
            <person name="Le N.T.T."/>
        </authorList>
    </citation>
    <scope>NUCLEOTIDE SEQUENCE [LARGE SCALE GENOMIC DNA]</scope>
    <source>
        <strain evidence="6 7">KR3-3</strain>
    </source>
</reference>
<feature type="transmembrane region" description="Helical" evidence="4">
    <location>
        <begin position="35"/>
        <end position="54"/>
    </location>
</feature>
<gene>
    <name evidence="6" type="ORF">VRU48_05645</name>
</gene>
<evidence type="ECO:0000259" key="5">
    <source>
        <dbReference type="PROSITE" id="PS01124"/>
    </source>
</evidence>
<feature type="transmembrane region" description="Helical" evidence="4">
    <location>
        <begin position="168"/>
        <end position="185"/>
    </location>
</feature>
<accession>A0ABU7I547</accession>
<comment type="caution">
    <text evidence="6">The sequence shown here is derived from an EMBL/GenBank/DDBJ whole genome shotgun (WGS) entry which is preliminary data.</text>
</comment>
<evidence type="ECO:0000313" key="7">
    <source>
        <dbReference type="Proteomes" id="UP001336835"/>
    </source>
</evidence>
<keyword evidence="2" id="KW-0238">DNA-binding</keyword>
<proteinExistence type="predicted"/>
<dbReference type="Proteomes" id="UP001336835">
    <property type="component" value="Unassembled WGS sequence"/>
</dbReference>
<dbReference type="PANTHER" id="PTHR43280:SF29">
    <property type="entry name" value="ARAC-FAMILY TRANSCRIPTIONAL REGULATOR"/>
    <property type="match status" value="1"/>
</dbReference>
<dbReference type="PROSITE" id="PS01124">
    <property type="entry name" value="HTH_ARAC_FAMILY_2"/>
    <property type="match status" value="1"/>
</dbReference>
<dbReference type="InterPro" id="IPR018060">
    <property type="entry name" value="HTH_AraC"/>
</dbReference>
<evidence type="ECO:0000313" key="6">
    <source>
        <dbReference type="EMBL" id="MEE1944581.1"/>
    </source>
</evidence>
<evidence type="ECO:0000256" key="4">
    <source>
        <dbReference type="SAM" id="Phobius"/>
    </source>
</evidence>
<feature type="transmembrane region" description="Helical" evidence="4">
    <location>
        <begin position="95"/>
        <end position="117"/>
    </location>
</feature>
<keyword evidence="4" id="KW-0812">Transmembrane</keyword>
<dbReference type="InterPro" id="IPR009057">
    <property type="entry name" value="Homeodomain-like_sf"/>
</dbReference>
<keyword evidence="3" id="KW-0804">Transcription</keyword>
<dbReference type="SMART" id="SM00342">
    <property type="entry name" value="HTH_ARAC"/>
    <property type="match status" value="1"/>
</dbReference>
<feature type="transmembrane region" description="Helical" evidence="4">
    <location>
        <begin position="63"/>
        <end position="83"/>
    </location>
</feature>
<evidence type="ECO:0000256" key="1">
    <source>
        <dbReference type="ARBA" id="ARBA00023015"/>
    </source>
</evidence>
<evidence type="ECO:0000256" key="3">
    <source>
        <dbReference type="ARBA" id="ARBA00023163"/>
    </source>
</evidence>
<sequence length="326" mass="36178">MGKFGLWANMALLVAFVCASNLFGLFGADTFRLPFLPFLVLAGPFAYLFSLAVIGEYPKNSKVCLHLAIPILLIILSLKLSIFKESFLAEHAATVWLMVCSTVLSIGYLMAVIAKVMSKRHTGGNHAGFLLLLITQLPIAVMANIAGIAYRHDSKNPEGFFVPESTLIVNWLVCLSMALALFRYFTKQLSVKESTEAEQKQYHKSPLTAKDMEEIAKRLLLVADKGIYIDAELSLKGLAKAVQAPIHHVTQTLSMQMKTDFYGFVNGYRVKMACRMLQETDMAIDLIGQECGFNSRATFNRHFRTATGTTPSNYRTGKAWRNSCLA</sequence>
<name>A0ABU7I547_9SPHI</name>
<dbReference type="PANTHER" id="PTHR43280">
    <property type="entry name" value="ARAC-FAMILY TRANSCRIPTIONAL REGULATOR"/>
    <property type="match status" value="1"/>
</dbReference>
<dbReference type="Pfam" id="PF12833">
    <property type="entry name" value="HTH_18"/>
    <property type="match status" value="1"/>
</dbReference>